<reference evidence="2 3" key="1">
    <citation type="journal article" date="2016" name="Nat. Commun.">
        <title>Thousands of microbial genomes shed light on interconnected biogeochemical processes in an aquifer system.</title>
        <authorList>
            <person name="Anantharaman K."/>
            <person name="Brown C.T."/>
            <person name="Hug L.A."/>
            <person name="Sharon I."/>
            <person name="Castelle C.J."/>
            <person name="Probst A.J."/>
            <person name="Thomas B.C."/>
            <person name="Singh A."/>
            <person name="Wilkins M.J."/>
            <person name="Karaoz U."/>
            <person name="Brodie E.L."/>
            <person name="Williams K.H."/>
            <person name="Hubbard S.S."/>
            <person name="Banfield J.F."/>
        </authorList>
    </citation>
    <scope>NUCLEOTIDE SEQUENCE [LARGE SCALE GENOMIC DNA]</scope>
</reference>
<dbReference type="Proteomes" id="UP000178222">
    <property type="component" value="Unassembled WGS sequence"/>
</dbReference>
<sequence length="139" mass="15586">MAQFQTPQFIEREAKIIGPLSFRQAAYVGVPLLISFVLWFVIAADYFILFVAIVLLLQGAGIVLAFGKVEGKTIPEVIMNVLFFLSKPKTYVWRRGNVKLHFKKEEHASPRANGAGLQKAELVRKSRVADLAVKVQTKK</sequence>
<comment type="caution">
    <text evidence="2">The sequence shown here is derived from an EMBL/GenBank/DDBJ whole genome shotgun (WGS) entry which is preliminary data.</text>
</comment>
<evidence type="ECO:0000256" key="1">
    <source>
        <dbReference type="SAM" id="Phobius"/>
    </source>
</evidence>
<dbReference type="EMBL" id="MHUL01000037">
    <property type="protein sequence ID" value="OHA76228.1"/>
    <property type="molecule type" value="Genomic_DNA"/>
</dbReference>
<keyword evidence="1" id="KW-1133">Transmembrane helix</keyword>
<evidence type="ECO:0008006" key="4">
    <source>
        <dbReference type="Google" id="ProtNLM"/>
    </source>
</evidence>
<evidence type="ECO:0000313" key="2">
    <source>
        <dbReference type="EMBL" id="OHA76228.1"/>
    </source>
</evidence>
<proteinExistence type="predicted"/>
<protein>
    <recommendedName>
        <fullName evidence="4">PrgI family protein</fullName>
    </recommendedName>
</protein>
<evidence type="ECO:0000313" key="3">
    <source>
        <dbReference type="Proteomes" id="UP000178222"/>
    </source>
</evidence>
<feature type="transmembrane region" description="Helical" evidence="1">
    <location>
        <begin position="20"/>
        <end position="40"/>
    </location>
</feature>
<organism evidence="2 3">
    <name type="scientific">Candidatus Wildermuthbacteria bacterium RIFCSPLOWO2_02_FULL_47_9c</name>
    <dbReference type="NCBI Taxonomy" id="1802466"/>
    <lineage>
        <taxon>Bacteria</taxon>
        <taxon>Candidatus Wildermuthiibacteriota</taxon>
    </lineage>
</organism>
<name>A0A1G2RUW6_9BACT</name>
<keyword evidence="1" id="KW-0812">Transmembrane</keyword>
<accession>A0A1G2RUW6</accession>
<feature type="transmembrane region" description="Helical" evidence="1">
    <location>
        <begin position="46"/>
        <end position="66"/>
    </location>
</feature>
<dbReference type="AlphaFoldDB" id="A0A1G2RUW6"/>
<keyword evidence="1" id="KW-0472">Membrane</keyword>
<gene>
    <name evidence="2" type="ORF">A3J30_01705</name>
</gene>